<feature type="transmembrane region" description="Helical" evidence="6">
    <location>
        <begin position="429"/>
        <end position="447"/>
    </location>
</feature>
<feature type="transmembrane region" description="Helical" evidence="6">
    <location>
        <begin position="577"/>
        <end position="595"/>
    </location>
</feature>
<evidence type="ECO:0000259" key="7">
    <source>
        <dbReference type="PROSITE" id="PS50850"/>
    </source>
</evidence>
<name>A0A0H3ZNV3_9VIBR</name>
<feature type="transmembrane region" description="Helical" evidence="6">
    <location>
        <begin position="400"/>
        <end position="417"/>
    </location>
</feature>
<evidence type="ECO:0000256" key="5">
    <source>
        <dbReference type="ARBA" id="ARBA00023136"/>
    </source>
</evidence>
<dbReference type="Pfam" id="PF07690">
    <property type="entry name" value="MFS_1"/>
    <property type="match status" value="1"/>
</dbReference>
<dbReference type="GO" id="GO:0005886">
    <property type="term" value="C:plasma membrane"/>
    <property type="evidence" value="ECO:0007669"/>
    <property type="project" value="UniProtKB-SubCell"/>
</dbReference>
<feature type="transmembrane region" description="Helical" evidence="6">
    <location>
        <begin position="544"/>
        <end position="565"/>
    </location>
</feature>
<feature type="transmembrane region" description="Helical" evidence="6">
    <location>
        <begin position="167"/>
        <end position="191"/>
    </location>
</feature>
<comment type="subcellular location">
    <subcellularLocation>
        <location evidence="1">Cell membrane</location>
        <topology evidence="1">Multi-pass membrane protein</topology>
    </subcellularLocation>
</comment>
<dbReference type="Gene3D" id="1.20.1250.20">
    <property type="entry name" value="MFS general substrate transporter like domains"/>
    <property type="match status" value="1"/>
</dbReference>
<feature type="transmembrane region" description="Helical" evidence="6">
    <location>
        <begin position="679"/>
        <end position="697"/>
    </location>
</feature>
<accession>A0A0H3ZNV3</accession>
<feature type="domain" description="Major facilitator superfamily (MFS) profile" evidence="7">
    <location>
        <begin position="330"/>
        <end position="727"/>
    </location>
</feature>
<dbReference type="PANTHER" id="PTHR43124:SF3">
    <property type="entry name" value="CHLORAMPHENICOL EFFLUX PUMP RV0191"/>
    <property type="match status" value="1"/>
</dbReference>
<feature type="transmembrane region" description="Helical" evidence="6">
    <location>
        <begin position="486"/>
        <end position="507"/>
    </location>
</feature>
<keyword evidence="5 6" id="KW-0472">Membrane</keyword>
<organism evidence="8">
    <name type="scientific">Vibrio sp. FF_482</name>
    <dbReference type="NCBI Taxonomy" id="1652836"/>
    <lineage>
        <taxon>Bacteria</taxon>
        <taxon>Pseudomonadati</taxon>
        <taxon>Pseudomonadota</taxon>
        <taxon>Gammaproteobacteria</taxon>
        <taxon>Vibrionales</taxon>
        <taxon>Vibrionaceae</taxon>
        <taxon>Vibrio</taxon>
    </lineage>
</organism>
<feature type="transmembrane region" description="Helical" evidence="6">
    <location>
        <begin position="607"/>
        <end position="627"/>
    </location>
</feature>
<keyword evidence="2" id="KW-1003">Cell membrane</keyword>
<dbReference type="AlphaFoldDB" id="A0A0H3ZNV3"/>
<proteinExistence type="predicted"/>
<evidence type="ECO:0000256" key="1">
    <source>
        <dbReference type="ARBA" id="ARBA00004651"/>
    </source>
</evidence>
<protein>
    <submittedName>
        <fullName evidence="8">Putative inner membrane transport protein</fullName>
    </submittedName>
</protein>
<dbReference type="PANTHER" id="PTHR43124">
    <property type="entry name" value="PURINE EFFLUX PUMP PBUE"/>
    <property type="match status" value="1"/>
</dbReference>
<dbReference type="InterPro" id="IPR020846">
    <property type="entry name" value="MFS_dom"/>
</dbReference>
<evidence type="ECO:0000256" key="6">
    <source>
        <dbReference type="SAM" id="Phobius"/>
    </source>
</evidence>
<feature type="transmembrane region" description="Helical" evidence="6">
    <location>
        <begin position="300"/>
        <end position="318"/>
    </location>
</feature>
<sequence length="732" mass="78589">MNTFKQYSRLMLGALLVLLSLMLIFVVGYAQALKSYQQQSRDAILAQTEAARIGIEQVLNSGVPLPDIAGLEKVLAPIADADSSVVDIRVISGQQELYRYTDESMLGSLVSIPLNNKFTQVGALEVMLSDHEIAKTIDGHFKPMLGLVLFLTAAFVFFVLRSANPKIYFTAFGGVFLAMSTSVFLMVGALYKSGLENKADSMANIVTQRLAPVLSAGIGYEQVSGIDRMLDSFRQSNPEVSSISVSQGNTMIAKSQARADSMAVESMAAFLVEDIKGSQVTVAFDPKALLAQLLKTLKNFAILFAGCAFICFAFVRLLCHSKAQSDNEAVLAKVKPLLLVTVLMESLMAPVLPQYLTQVAVESGASESWSSYFFTLYFVGFAATLLPVARLLEVWDIRKVLGSGIVLSSLGCLLLAYDSQLMTVLVARLISGVGQATIFIAVQGYILRCSDQSNKTQAAGIIVFCFNAGFISGAAIGALLADTVGVQGIFMLAVFVGGLMYLFALTLPSMAMQATKQGTLKENFTAMVKDASALMRVPSFMRTMLLVGIPTKMMLTGVVFFAVPILLSNAGVERESIGQVLMAYAFSVLFVSGKVSPMIDRVGSAKWALCLGSGVGAVSLILLSFSFRFEDITYLVLLATFAMLVMGISHGLINAPVVTHVVTSTQGANANSVASTYRFLERLGHVLGSIVVGALLTHLGHTWAFFTLSIFFGFAGATMWLLDRTPSMEGQS</sequence>
<feature type="transmembrane region" description="Helical" evidence="6">
    <location>
        <begin position="459"/>
        <end position="480"/>
    </location>
</feature>
<feature type="transmembrane region" description="Helical" evidence="6">
    <location>
        <begin position="369"/>
        <end position="388"/>
    </location>
</feature>
<dbReference type="EMBL" id="KP795555">
    <property type="protein sequence ID" value="AKN37885.1"/>
    <property type="molecule type" value="Genomic_DNA"/>
</dbReference>
<dbReference type="GO" id="GO:0022857">
    <property type="term" value="F:transmembrane transporter activity"/>
    <property type="evidence" value="ECO:0007669"/>
    <property type="project" value="InterPro"/>
</dbReference>
<dbReference type="InterPro" id="IPR036259">
    <property type="entry name" value="MFS_trans_sf"/>
</dbReference>
<reference evidence="8" key="1">
    <citation type="journal article" date="2015" name="MBio">
        <title>Eco-Evolutionary Dynamics of Episomes among Ecologically Cohesive Bacterial Populations.</title>
        <authorList>
            <person name="Xue H."/>
            <person name="Cordero O.X."/>
            <person name="Camas F.M."/>
            <person name="Trimble W."/>
            <person name="Meyer F."/>
            <person name="Guglielmini J."/>
            <person name="Rocha E.P."/>
            <person name="Polz M.F."/>
        </authorList>
    </citation>
    <scope>NUCLEOTIDE SEQUENCE</scope>
    <source>
        <strain evidence="8">FF_482</strain>
    </source>
</reference>
<dbReference type="InterPro" id="IPR011701">
    <property type="entry name" value="MFS"/>
</dbReference>
<feature type="transmembrane region" description="Helical" evidence="6">
    <location>
        <begin position="703"/>
        <end position="722"/>
    </location>
</feature>
<evidence type="ECO:0000256" key="2">
    <source>
        <dbReference type="ARBA" id="ARBA00022475"/>
    </source>
</evidence>
<dbReference type="PRINTS" id="PR01035">
    <property type="entry name" value="TCRTETA"/>
</dbReference>
<dbReference type="SUPFAM" id="SSF103473">
    <property type="entry name" value="MFS general substrate transporter"/>
    <property type="match status" value="1"/>
</dbReference>
<dbReference type="InterPro" id="IPR050189">
    <property type="entry name" value="MFS_Efflux_Transporters"/>
</dbReference>
<keyword evidence="4 6" id="KW-1133">Transmembrane helix</keyword>
<dbReference type="InterPro" id="IPR001958">
    <property type="entry name" value="Tet-R_TetA/multi-R_MdtG-like"/>
</dbReference>
<keyword evidence="3 6" id="KW-0812">Transmembrane</keyword>
<evidence type="ECO:0000313" key="8">
    <source>
        <dbReference type="EMBL" id="AKN37885.1"/>
    </source>
</evidence>
<feature type="transmembrane region" description="Helical" evidence="6">
    <location>
        <begin position="143"/>
        <end position="160"/>
    </location>
</feature>
<dbReference type="PROSITE" id="PS50850">
    <property type="entry name" value="MFS"/>
    <property type="match status" value="1"/>
</dbReference>
<feature type="transmembrane region" description="Helical" evidence="6">
    <location>
        <begin position="633"/>
        <end position="658"/>
    </location>
</feature>
<evidence type="ECO:0000256" key="4">
    <source>
        <dbReference type="ARBA" id="ARBA00022989"/>
    </source>
</evidence>
<evidence type="ECO:0000256" key="3">
    <source>
        <dbReference type="ARBA" id="ARBA00022692"/>
    </source>
</evidence>